<sequence length="52" mass="6169">MDVIVTHFIIFHYRMYICKCAMLCSRFFCSLSSTRRSVHLPGYTRSSTCWNV</sequence>
<proteinExistence type="predicted"/>
<organism evidence="1 2">
    <name type="scientific">Daphnia magna</name>
    <dbReference type="NCBI Taxonomy" id="35525"/>
    <lineage>
        <taxon>Eukaryota</taxon>
        <taxon>Metazoa</taxon>
        <taxon>Ecdysozoa</taxon>
        <taxon>Arthropoda</taxon>
        <taxon>Crustacea</taxon>
        <taxon>Branchiopoda</taxon>
        <taxon>Diplostraca</taxon>
        <taxon>Cladocera</taxon>
        <taxon>Anomopoda</taxon>
        <taxon>Daphniidae</taxon>
        <taxon>Daphnia</taxon>
    </lineage>
</organism>
<dbReference type="AlphaFoldDB" id="A0A162R7W4"/>
<dbReference type="EMBL" id="LRGB01000233">
    <property type="protein sequence ID" value="KZS20299.1"/>
    <property type="molecule type" value="Genomic_DNA"/>
</dbReference>
<accession>A0A162R7W4</accession>
<comment type="caution">
    <text evidence="1">The sequence shown here is derived from an EMBL/GenBank/DDBJ whole genome shotgun (WGS) entry which is preliminary data.</text>
</comment>
<dbReference type="Proteomes" id="UP000076858">
    <property type="component" value="Unassembled WGS sequence"/>
</dbReference>
<evidence type="ECO:0000313" key="1">
    <source>
        <dbReference type="EMBL" id="KZS20299.1"/>
    </source>
</evidence>
<name>A0A162R7W4_9CRUS</name>
<reference evidence="1 2" key="1">
    <citation type="submission" date="2016-03" db="EMBL/GenBank/DDBJ databases">
        <title>EvidentialGene: Evidence-directed Construction of Genes on Genomes.</title>
        <authorList>
            <person name="Gilbert D.G."/>
            <person name="Choi J.-H."/>
            <person name="Mockaitis K."/>
            <person name="Colbourne J."/>
            <person name="Pfrender M."/>
        </authorList>
    </citation>
    <scope>NUCLEOTIDE SEQUENCE [LARGE SCALE GENOMIC DNA]</scope>
    <source>
        <strain evidence="1 2">Xinb3</strain>
        <tissue evidence="1">Complete organism</tissue>
    </source>
</reference>
<protein>
    <submittedName>
        <fullName evidence="1">Uncharacterized protein</fullName>
    </submittedName>
</protein>
<gene>
    <name evidence="1" type="ORF">APZ42_013094</name>
</gene>
<evidence type="ECO:0000313" key="2">
    <source>
        <dbReference type="Proteomes" id="UP000076858"/>
    </source>
</evidence>
<keyword evidence="2" id="KW-1185">Reference proteome</keyword>